<dbReference type="EMBL" id="JAIOUQ010000003">
    <property type="protein sequence ID" value="MBZ2164876.1"/>
    <property type="molecule type" value="Genomic_DNA"/>
</dbReference>
<dbReference type="SUPFAM" id="SSF54593">
    <property type="entry name" value="Glyoxalase/Bleomycin resistance protein/Dihydroxybiphenyl dioxygenase"/>
    <property type="match status" value="1"/>
</dbReference>
<comment type="caution">
    <text evidence="2">The sequence shown here is derived from an EMBL/GenBank/DDBJ whole genome shotgun (WGS) entry which is preliminary data.</text>
</comment>
<reference evidence="3" key="1">
    <citation type="journal article" date="2022" name="Microbiol. Resour. Announc.">
        <title>Draft Genome Sequence of a Methanogenic Archaeon from West Spitsbergen Permafrost.</title>
        <authorList>
            <person name="Trubitsyn V."/>
            <person name="Rivkina E."/>
            <person name="Shcherbakova V."/>
        </authorList>
    </citation>
    <scope>NUCLEOTIDE SEQUENCE [LARGE SCALE GENOMIC DNA]</scope>
    <source>
        <strain evidence="3">VT</strain>
    </source>
</reference>
<evidence type="ECO:0000259" key="1">
    <source>
        <dbReference type="PROSITE" id="PS51819"/>
    </source>
</evidence>
<organism evidence="2 3">
    <name type="scientific">Methanobacterium spitsbergense</name>
    <dbReference type="NCBI Taxonomy" id="2874285"/>
    <lineage>
        <taxon>Archaea</taxon>
        <taxon>Methanobacteriati</taxon>
        <taxon>Methanobacteriota</taxon>
        <taxon>Methanomada group</taxon>
        <taxon>Methanobacteria</taxon>
        <taxon>Methanobacteriales</taxon>
        <taxon>Methanobacteriaceae</taxon>
        <taxon>Methanobacterium</taxon>
    </lineage>
</organism>
<dbReference type="InterPro" id="IPR004360">
    <property type="entry name" value="Glyas_Fos-R_dOase_dom"/>
</dbReference>
<protein>
    <submittedName>
        <fullName evidence="2">VOC family protein</fullName>
    </submittedName>
</protein>
<sequence length="57" mass="6566">MFFHIVLGCDDIITTCKELKSKGVKFIEEPSIQEWGMMQALFEDPDGNVFVLVERDD</sequence>
<feature type="domain" description="VOC" evidence="1">
    <location>
        <begin position="1"/>
        <end position="55"/>
    </location>
</feature>
<gene>
    <name evidence="2" type="ORF">K8N75_02270</name>
</gene>
<dbReference type="RefSeq" id="WP_223790530.1">
    <property type="nucleotide sequence ID" value="NZ_JAIOUQ010000003.1"/>
</dbReference>
<dbReference type="InterPro" id="IPR037523">
    <property type="entry name" value="VOC_core"/>
</dbReference>
<dbReference type="InterPro" id="IPR029068">
    <property type="entry name" value="Glyas_Bleomycin-R_OHBP_Dase"/>
</dbReference>
<proteinExistence type="predicted"/>
<evidence type="ECO:0000313" key="3">
    <source>
        <dbReference type="Proteomes" id="UP000825933"/>
    </source>
</evidence>
<evidence type="ECO:0000313" key="2">
    <source>
        <dbReference type="EMBL" id="MBZ2164876.1"/>
    </source>
</evidence>
<dbReference type="Proteomes" id="UP000825933">
    <property type="component" value="Unassembled WGS sequence"/>
</dbReference>
<dbReference type="Pfam" id="PF00903">
    <property type="entry name" value="Glyoxalase"/>
    <property type="match status" value="1"/>
</dbReference>
<name>A0A8T5USC6_9EURY</name>
<dbReference type="PROSITE" id="PS51819">
    <property type="entry name" value="VOC"/>
    <property type="match status" value="1"/>
</dbReference>
<keyword evidence="3" id="KW-1185">Reference proteome</keyword>
<accession>A0A8T5USC6</accession>
<dbReference type="AlphaFoldDB" id="A0A8T5USC6"/>
<dbReference type="Gene3D" id="3.10.180.10">
    <property type="entry name" value="2,3-Dihydroxybiphenyl 1,2-Dioxygenase, domain 1"/>
    <property type="match status" value="1"/>
</dbReference>